<keyword evidence="1" id="KW-0732">Signal</keyword>
<dbReference type="EMBL" id="JAODUP010000623">
    <property type="protein sequence ID" value="KAK2146240.1"/>
    <property type="molecule type" value="Genomic_DNA"/>
</dbReference>
<dbReference type="AlphaFoldDB" id="A0AAD9J5X1"/>
<keyword evidence="3" id="KW-1185">Reference proteome</keyword>
<dbReference type="Proteomes" id="UP001208570">
    <property type="component" value="Unassembled WGS sequence"/>
</dbReference>
<dbReference type="PROSITE" id="PS51257">
    <property type="entry name" value="PROKAR_LIPOPROTEIN"/>
    <property type="match status" value="1"/>
</dbReference>
<evidence type="ECO:0000313" key="3">
    <source>
        <dbReference type="Proteomes" id="UP001208570"/>
    </source>
</evidence>
<evidence type="ECO:0000313" key="2">
    <source>
        <dbReference type="EMBL" id="KAK2146240.1"/>
    </source>
</evidence>
<accession>A0AAD9J5X1</accession>
<sequence>MKVLLLAAALLGLACAGEYITKEKGYAAKNEVNVEYHAGYEEFGYKKQLIYHGRYPGKCGNDGFYYNDKYTFVICSNGNSYTQNCAPGSENSGFSHFEYGKQYYYHDFCDVNLVDEGYAADHAGHYGPFDGYHGANHLDHGYGGYDGNLGYGNGLGYGGADYGHHAFHEHHEHDHFDNDPYFHRR</sequence>
<feature type="signal peptide" evidence="1">
    <location>
        <begin position="1"/>
        <end position="16"/>
    </location>
</feature>
<gene>
    <name evidence="2" type="ORF">LSH36_623g03014</name>
</gene>
<evidence type="ECO:0000256" key="1">
    <source>
        <dbReference type="SAM" id="SignalP"/>
    </source>
</evidence>
<organism evidence="2 3">
    <name type="scientific">Paralvinella palmiformis</name>
    <dbReference type="NCBI Taxonomy" id="53620"/>
    <lineage>
        <taxon>Eukaryota</taxon>
        <taxon>Metazoa</taxon>
        <taxon>Spiralia</taxon>
        <taxon>Lophotrochozoa</taxon>
        <taxon>Annelida</taxon>
        <taxon>Polychaeta</taxon>
        <taxon>Sedentaria</taxon>
        <taxon>Canalipalpata</taxon>
        <taxon>Terebellida</taxon>
        <taxon>Terebelliformia</taxon>
        <taxon>Alvinellidae</taxon>
        <taxon>Paralvinella</taxon>
    </lineage>
</organism>
<reference evidence="2" key="1">
    <citation type="journal article" date="2023" name="Mol. Biol. Evol.">
        <title>Third-Generation Sequencing Reveals the Adaptive Role of the Epigenome in Three Deep-Sea Polychaetes.</title>
        <authorList>
            <person name="Perez M."/>
            <person name="Aroh O."/>
            <person name="Sun Y."/>
            <person name="Lan Y."/>
            <person name="Juniper S.K."/>
            <person name="Young C.R."/>
            <person name="Angers B."/>
            <person name="Qian P.Y."/>
        </authorList>
    </citation>
    <scope>NUCLEOTIDE SEQUENCE</scope>
    <source>
        <strain evidence="2">P08H-3</strain>
    </source>
</reference>
<name>A0AAD9J5X1_9ANNE</name>
<feature type="chain" id="PRO_5041991511" evidence="1">
    <location>
        <begin position="17"/>
        <end position="185"/>
    </location>
</feature>
<comment type="caution">
    <text evidence="2">The sequence shown here is derived from an EMBL/GenBank/DDBJ whole genome shotgun (WGS) entry which is preliminary data.</text>
</comment>
<proteinExistence type="predicted"/>
<protein>
    <submittedName>
        <fullName evidence="2">Uncharacterized protein</fullName>
    </submittedName>
</protein>